<sequence>MSINYCRSLTPIIGANFLRHDGLIDIRHGCLVDSLTKLQSQGTVQQGNHYGVKAVNGNTKFHRLIAEFPFLIEAVSTPSKLKPYVKHSDSN</sequence>
<keyword evidence="2" id="KW-1185">Reference proteome</keyword>
<gene>
    <name evidence="1" type="primary">pol_2183</name>
    <name evidence="1" type="ORF">NPIL_279541</name>
</gene>
<dbReference type="AlphaFoldDB" id="A0A8X6T8C1"/>
<protein>
    <submittedName>
        <fullName evidence="1">Retrovirus-related Pol polyprotein from transposon 297</fullName>
    </submittedName>
</protein>
<organism evidence="1 2">
    <name type="scientific">Nephila pilipes</name>
    <name type="common">Giant wood spider</name>
    <name type="synonym">Nephila maculata</name>
    <dbReference type="NCBI Taxonomy" id="299642"/>
    <lineage>
        <taxon>Eukaryota</taxon>
        <taxon>Metazoa</taxon>
        <taxon>Ecdysozoa</taxon>
        <taxon>Arthropoda</taxon>
        <taxon>Chelicerata</taxon>
        <taxon>Arachnida</taxon>
        <taxon>Araneae</taxon>
        <taxon>Araneomorphae</taxon>
        <taxon>Entelegynae</taxon>
        <taxon>Araneoidea</taxon>
        <taxon>Nephilidae</taxon>
        <taxon>Nephila</taxon>
    </lineage>
</organism>
<accession>A0A8X6T8C1</accession>
<comment type="caution">
    <text evidence="1">The sequence shown here is derived from an EMBL/GenBank/DDBJ whole genome shotgun (WGS) entry which is preliminary data.</text>
</comment>
<evidence type="ECO:0000313" key="2">
    <source>
        <dbReference type="Proteomes" id="UP000887013"/>
    </source>
</evidence>
<dbReference type="Proteomes" id="UP000887013">
    <property type="component" value="Unassembled WGS sequence"/>
</dbReference>
<name>A0A8X6T8C1_NEPPI</name>
<evidence type="ECO:0000313" key="1">
    <source>
        <dbReference type="EMBL" id="GFS81428.1"/>
    </source>
</evidence>
<dbReference type="EMBL" id="BMAW01051594">
    <property type="protein sequence ID" value="GFS81428.1"/>
    <property type="molecule type" value="Genomic_DNA"/>
</dbReference>
<reference evidence="1" key="1">
    <citation type="submission" date="2020-08" db="EMBL/GenBank/DDBJ databases">
        <title>Multicomponent nature underlies the extraordinary mechanical properties of spider dragline silk.</title>
        <authorList>
            <person name="Kono N."/>
            <person name="Nakamura H."/>
            <person name="Mori M."/>
            <person name="Yoshida Y."/>
            <person name="Ohtoshi R."/>
            <person name="Malay A.D."/>
            <person name="Moran D.A.P."/>
            <person name="Tomita M."/>
            <person name="Numata K."/>
            <person name="Arakawa K."/>
        </authorList>
    </citation>
    <scope>NUCLEOTIDE SEQUENCE</scope>
</reference>
<proteinExistence type="predicted"/>
<dbReference type="OrthoDB" id="6500668at2759"/>